<evidence type="ECO:0000256" key="1">
    <source>
        <dbReference type="SAM" id="MobiDB-lite"/>
    </source>
</evidence>
<gene>
    <name evidence="2" type="ORF">FAEUMB_17340</name>
</gene>
<evidence type="ECO:0000313" key="3">
    <source>
        <dbReference type="Proteomes" id="UP000702954"/>
    </source>
</evidence>
<organism evidence="2 3">
    <name type="scientific">Faecalimonas umbilicata</name>
    <dbReference type="NCBI Taxonomy" id="1912855"/>
    <lineage>
        <taxon>Bacteria</taxon>
        <taxon>Bacillati</taxon>
        <taxon>Bacillota</taxon>
        <taxon>Clostridia</taxon>
        <taxon>Lachnospirales</taxon>
        <taxon>Lachnospiraceae</taxon>
        <taxon>Faecalimonas</taxon>
    </lineage>
</organism>
<accession>A0ABQ0QXR2</accession>
<reference evidence="2 3" key="1">
    <citation type="journal article" date="2018" name="Int. J. Syst. Evol. Microbiol.">
        <title>Draft Genome Sequence of Faecalimonas umbilicata JCM 30896T, an Acetate-Producing Bacterium Isolated from Human Feces.</title>
        <authorList>
            <person name="Sakamoto M."/>
            <person name="Ikeyama N."/>
            <person name="Yuki M."/>
            <person name="Ohkuma M."/>
        </authorList>
    </citation>
    <scope>NUCLEOTIDE SEQUENCE [LARGE SCALE GENOMIC DNA]</scope>
    <source>
        <strain evidence="2 3">EGH7</strain>
    </source>
</reference>
<feature type="region of interest" description="Disordered" evidence="1">
    <location>
        <begin position="37"/>
        <end position="67"/>
    </location>
</feature>
<proteinExistence type="predicted"/>
<evidence type="ECO:0000313" key="2">
    <source>
        <dbReference type="EMBL" id="GBU05193.1"/>
    </source>
</evidence>
<name>A0ABQ0QXR2_9FIRM</name>
<dbReference type="EMBL" id="BHEO01000008">
    <property type="protein sequence ID" value="GBU05193.1"/>
    <property type="molecule type" value="Genomic_DNA"/>
</dbReference>
<comment type="caution">
    <text evidence="2">The sequence shown here is derived from an EMBL/GenBank/DDBJ whole genome shotgun (WGS) entry which is preliminary data.</text>
</comment>
<dbReference type="Proteomes" id="UP000702954">
    <property type="component" value="Unassembled WGS sequence"/>
</dbReference>
<sequence>MQSQDCVGTCKVSQISIQEFGKTSRKETMLEDLAWYNGHQQQTTPTGRERMDTGSQIQMDSSHGLIP</sequence>
<keyword evidence="3" id="KW-1185">Reference proteome</keyword>
<protein>
    <submittedName>
        <fullName evidence="2">Uncharacterized protein</fullName>
    </submittedName>
</protein>